<dbReference type="RefSeq" id="WP_166920309.1">
    <property type="nucleotide sequence ID" value="NZ_JAASRN010000003.1"/>
</dbReference>
<gene>
    <name evidence="1" type="ORF">FHS56_002015</name>
</gene>
<name>A0A846MT57_9BACT</name>
<evidence type="ECO:0000313" key="1">
    <source>
        <dbReference type="EMBL" id="NIK74490.1"/>
    </source>
</evidence>
<keyword evidence="2" id="KW-1185">Reference proteome</keyword>
<sequence>MNMLRKLLIVVLLIAGVVTAAYLGMGGHLPPEIRRVSLPKHYFLYRLYEGRVPSDSLKALRRQVQADWQGYHISAWAAAYPYEPEPGKPLPVRIGILTDSLPPKLPVGYDVEAIEGDRIELRVLAHPLWAPRPYELHRAAQEWAQANQLILSEEFIELLTLPEEKIVILYEIKR</sequence>
<dbReference type="EMBL" id="JAASRN010000003">
    <property type="protein sequence ID" value="NIK74490.1"/>
    <property type="molecule type" value="Genomic_DNA"/>
</dbReference>
<reference evidence="1 2" key="1">
    <citation type="submission" date="2020-03" db="EMBL/GenBank/DDBJ databases">
        <title>Genomic Encyclopedia of Type Strains, Phase IV (KMG-IV): sequencing the most valuable type-strain genomes for metagenomic binning, comparative biology and taxonomic classification.</title>
        <authorList>
            <person name="Goeker M."/>
        </authorList>
    </citation>
    <scope>NUCLEOTIDE SEQUENCE [LARGE SCALE GENOMIC DNA]</scope>
    <source>
        <strain evidence="1 2">DSM 5718</strain>
    </source>
</reference>
<accession>A0A846MT57</accession>
<protein>
    <recommendedName>
        <fullName evidence="3">GyrI-like small molecule binding domain-containing protein</fullName>
    </recommendedName>
</protein>
<dbReference type="Proteomes" id="UP000537126">
    <property type="component" value="Unassembled WGS sequence"/>
</dbReference>
<dbReference type="AlphaFoldDB" id="A0A846MT57"/>
<evidence type="ECO:0008006" key="3">
    <source>
        <dbReference type="Google" id="ProtNLM"/>
    </source>
</evidence>
<comment type="caution">
    <text evidence="1">The sequence shown here is derived from an EMBL/GenBank/DDBJ whole genome shotgun (WGS) entry which is preliminary data.</text>
</comment>
<organism evidence="1 2">
    <name type="scientific">Thermonema lapsum</name>
    <dbReference type="NCBI Taxonomy" id="28195"/>
    <lineage>
        <taxon>Bacteria</taxon>
        <taxon>Pseudomonadati</taxon>
        <taxon>Bacteroidota</taxon>
        <taxon>Cytophagia</taxon>
        <taxon>Cytophagales</taxon>
        <taxon>Thermonemataceae</taxon>
        <taxon>Thermonema</taxon>
    </lineage>
</organism>
<evidence type="ECO:0000313" key="2">
    <source>
        <dbReference type="Proteomes" id="UP000537126"/>
    </source>
</evidence>
<proteinExistence type="predicted"/>